<feature type="domain" description="Inosine/uridine-preferring nucleoside hydrolase" evidence="3">
    <location>
        <begin position="6"/>
        <end position="293"/>
    </location>
</feature>
<dbReference type="Pfam" id="PF01156">
    <property type="entry name" value="IU_nuc_hydro"/>
    <property type="match status" value="1"/>
</dbReference>
<dbReference type="Gene3D" id="3.90.245.10">
    <property type="entry name" value="Ribonucleoside hydrolase-like"/>
    <property type="match status" value="1"/>
</dbReference>
<sequence length="301" mass="31692">MTRRAVVLDCDTGTDDAVAIMLAALHPGLDLLGVTSVWGNVTVEHTTDNALRVLDHVGRHDVPVLRGADRPLGQAPDAAARARRLPPHLPLPPSSRAPAGDAVEWLVETLRATTRPVTLVATGPLTNVALAVAAAPTVVGAVAEVVLMGGGHARSNVTPSAERNVWWDAPAAQRVLQAGFERLVMVTLDATDQARATADDTARWRALGTPAGTATATLVEERLVQYGGPAPLHDPLTVAYLLDPEVVTLRHAHVAVETAGALTYGRTVIDLERVDGRPPNAHVALEVDVDRYFGLLSAAFG</sequence>
<evidence type="ECO:0000256" key="2">
    <source>
        <dbReference type="ARBA" id="ARBA00023295"/>
    </source>
</evidence>
<dbReference type="SUPFAM" id="SSF53590">
    <property type="entry name" value="Nucleoside hydrolase"/>
    <property type="match status" value="1"/>
</dbReference>
<evidence type="ECO:0000256" key="1">
    <source>
        <dbReference type="ARBA" id="ARBA00022801"/>
    </source>
</evidence>
<proteinExistence type="predicted"/>
<protein>
    <submittedName>
        <fullName evidence="4">Nucleoside hydrolase</fullName>
    </submittedName>
</protein>
<dbReference type="EMBL" id="SDPU01000018">
    <property type="protein sequence ID" value="RYU13495.1"/>
    <property type="molecule type" value="Genomic_DNA"/>
</dbReference>
<dbReference type="OrthoDB" id="9797882at2"/>
<dbReference type="InterPro" id="IPR023186">
    <property type="entry name" value="IUNH"/>
</dbReference>
<dbReference type="GO" id="GO:0006152">
    <property type="term" value="P:purine nucleoside catabolic process"/>
    <property type="evidence" value="ECO:0007669"/>
    <property type="project" value="TreeGrafter"/>
</dbReference>
<keyword evidence="5" id="KW-1185">Reference proteome</keyword>
<dbReference type="GO" id="GO:0005829">
    <property type="term" value="C:cytosol"/>
    <property type="evidence" value="ECO:0007669"/>
    <property type="project" value="TreeGrafter"/>
</dbReference>
<gene>
    <name evidence="4" type="ORF">ETU37_06625</name>
</gene>
<dbReference type="InterPro" id="IPR015910">
    <property type="entry name" value="I/U_nuclsd_hydro_CS"/>
</dbReference>
<dbReference type="AlphaFoldDB" id="A0A4Q5J758"/>
<dbReference type="InterPro" id="IPR036452">
    <property type="entry name" value="Ribo_hydro-like"/>
</dbReference>
<name>A0A4Q5J758_9ACTN</name>
<dbReference type="PANTHER" id="PTHR12304:SF4">
    <property type="entry name" value="URIDINE NUCLEOSIDASE"/>
    <property type="match status" value="1"/>
</dbReference>
<dbReference type="Proteomes" id="UP000291189">
    <property type="component" value="Unassembled WGS sequence"/>
</dbReference>
<dbReference type="GO" id="GO:0008477">
    <property type="term" value="F:purine nucleosidase activity"/>
    <property type="evidence" value="ECO:0007669"/>
    <property type="project" value="TreeGrafter"/>
</dbReference>
<dbReference type="InterPro" id="IPR001910">
    <property type="entry name" value="Inosine/uridine_hydrolase_dom"/>
</dbReference>
<keyword evidence="1 4" id="KW-0378">Hydrolase</keyword>
<organism evidence="4 5">
    <name type="scientific">Nocardioides iriomotensis</name>
    <dbReference type="NCBI Taxonomy" id="715784"/>
    <lineage>
        <taxon>Bacteria</taxon>
        <taxon>Bacillati</taxon>
        <taxon>Actinomycetota</taxon>
        <taxon>Actinomycetes</taxon>
        <taxon>Propionibacteriales</taxon>
        <taxon>Nocardioidaceae</taxon>
        <taxon>Nocardioides</taxon>
    </lineage>
</organism>
<reference evidence="4 5" key="1">
    <citation type="submission" date="2019-01" db="EMBL/GenBank/DDBJ databases">
        <title>Nocardioides guangzhouensis sp. nov., an actinobacterium isolated from soil.</title>
        <authorList>
            <person name="Fu Y."/>
            <person name="Cai Y."/>
            <person name="Lin Z."/>
            <person name="Chen P."/>
        </authorList>
    </citation>
    <scope>NUCLEOTIDE SEQUENCE [LARGE SCALE GENOMIC DNA]</scope>
    <source>
        <strain evidence="4 5">NBRC 105384</strain>
    </source>
</reference>
<dbReference type="PROSITE" id="PS01247">
    <property type="entry name" value="IUNH"/>
    <property type="match status" value="1"/>
</dbReference>
<evidence type="ECO:0000259" key="3">
    <source>
        <dbReference type="Pfam" id="PF01156"/>
    </source>
</evidence>
<dbReference type="PANTHER" id="PTHR12304">
    <property type="entry name" value="INOSINE-URIDINE PREFERRING NUCLEOSIDE HYDROLASE"/>
    <property type="match status" value="1"/>
</dbReference>
<dbReference type="RefSeq" id="WP_129986456.1">
    <property type="nucleotide sequence ID" value="NZ_SDPU01000018.1"/>
</dbReference>
<evidence type="ECO:0000313" key="4">
    <source>
        <dbReference type="EMBL" id="RYU13495.1"/>
    </source>
</evidence>
<comment type="caution">
    <text evidence="4">The sequence shown here is derived from an EMBL/GenBank/DDBJ whole genome shotgun (WGS) entry which is preliminary data.</text>
</comment>
<dbReference type="GO" id="GO:0045437">
    <property type="term" value="F:uridine nucleosidase activity"/>
    <property type="evidence" value="ECO:0007669"/>
    <property type="project" value="UniProtKB-ARBA"/>
</dbReference>
<keyword evidence="2" id="KW-0326">Glycosidase</keyword>
<accession>A0A4Q5J758</accession>
<evidence type="ECO:0000313" key="5">
    <source>
        <dbReference type="Proteomes" id="UP000291189"/>
    </source>
</evidence>